<keyword evidence="3" id="KW-1185">Reference proteome</keyword>
<dbReference type="AlphaFoldDB" id="A0AAV9G7W7"/>
<feature type="compositionally biased region" description="Basic and acidic residues" evidence="1">
    <location>
        <begin position="1"/>
        <end position="14"/>
    </location>
</feature>
<evidence type="ECO:0000256" key="1">
    <source>
        <dbReference type="SAM" id="MobiDB-lite"/>
    </source>
</evidence>
<protein>
    <submittedName>
        <fullName evidence="2">Uncharacterized protein</fullName>
    </submittedName>
</protein>
<sequence>MQRPGEIKQREKHAARFPTSAHPTGHNTCRDSQSVAPLLPASQKPSVKHSFPPRMHLDRSPPVLTPSPIRPAEPSIPSLWLPGSLFSHADRPPTCSVRLTVRQRPQSLPKTYRLVQISQDQPPLWHPPSLRIVCSLALSPFFSLPRNPTVGGQRRGWKPVGSIPGFLQPEFPALCVAPLGIYICPPVPVFLLATCGLGPPPFCKDQKKGKQSCWLETASEPQSVGCWEGGESGGERKACEWCQASHLSIFLLL</sequence>
<dbReference type="Proteomes" id="UP001321760">
    <property type="component" value="Unassembled WGS sequence"/>
</dbReference>
<reference evidence="2" key="1">
    <citation type="journal article" date="2023" name="Mol. Phylogenet. Evol.">
        <title>Genome-scale phylogeny and comparative genomics of the fungal order Sordariales.</title>
        <authorList>
            <person name="Hensen N."/>
            <person name="Bonometti L."/>
            <person name="Westerberg I."/>
            <person name="Brannstrom I.O."/>
            <person name="Guillou S."/>
            <person name="Cros-Aarteil S."/>
            <person name="Calhoun S."/>
            <person name="Haridas S."/>
            <person name="Kuo A."/>
            <person name="Mondo S."/>
            <person name="Pangilinan J."/>
            <person name="Riley R."/>
            <person name="LaButti K."/>
            <person name="Andreopoulos B."/>
            <person name="Lipzen A."/>
            <person name="Chen C."/>
            <person name="Yan M."/>
            <person name="Daum C."/>
            <person name="Ng V."/>
            <person name="Clum A."/>
            <person name="Steindorff A."/>
            <person name="Ohm R.A."/>
            <person name="Martin F."/>
            <person name="Silar P."/>
            <person name="Natvig D.O."/>
            <person name="Lalanne C."/>
            <person name="Gautier V."/>
            <person name="Ament-Velasquez S.L."/>
            <person name="Kruys A."/>
            <person name="Hutchinson M.I."/>
            <person name="Powell A.J."/>
            <person name="Barry K."/>
            <person name="Miller A.N."/>
            <person name="Grigoriev I.V."/>
            <person name="Debuchy R."/>
            <person name="Gladieux P."/>
            <person name="Hiltunen Thoren M."/>
            <person name="Johannesson H."/>
        </authorList>
    </citation>
    <scope>NUCLEOTIDE SEQUENCE</scope>
    <source>
        <strain evidence="2">PSN243</strain>
    </source>
</reference>
<accession>A0AAV9G7W7</accession>
<dbReference type="EMBL" id="MU865976">
    <property type="protein sequence ID" value="KAK4444503.1"/>
    <property type="molecule type" value="Genomic_DNA"/>
</dbReference>
<feature type="region of interest" description="Disordered" evidence="1">
    <location>
        <begin position="1"/>
        <end position="61"/>
    </location>
</feature>
<comment type="caution">
    <text evidence="2">The sequence shown here is derived from an EMBL/GenBank/DDBJ whole genome shotgun (WGS) entry which is preliminary data.</text>
</comment>
<gene>
    <name evidence="2" type="ORF">QBC34DRAFT_415048</name>
</gene>
<evidence type="ECO:0000313" key="3">
    <source>
        <dbReference type="Proteomes" id="UP001321760"/>
    </source>
</evidence>
<feature type="compositionally biased region" description="Polar residues" evidence="1">
    <location>
        <begin position="21"/>
        <end position="35"/>
    </location>
</feature>
<evidence type="ECO:0000313" key="2">
    <source>
        <dbReference type="EMBL" id="KAK4444503.1"/>
    </source>
</evidence>
<organism evidence="2 3">
    <name type="scientific">Podospora aff. communis PSN243</name>
    <dbReference type="NCBI Taxonomy" id="3040156"/>
    <lineage>
        <taxon>Eukaryota</taxon>
        <taxon>Fungi</taxon>
        <taxon>Dikarya</taxon>
        <taxon>Ascomycota</taxon>
        <taxon>Pezizomycotina</taxon>
        <taxon>Sordariomycetes</taxon>
        <taxon>Sordariomycetidae</taxon>
        <taxon>Sordariales</taxon>
        <taxon>Podosporaceae</taxon>
        <taxon>Podospora</taxon>
    </lineage>
</organism>
<name>A0AAV9G7W7_9PEZI</name>
<reference evidence="2" key="2">
    <citation type="submission" date="2023-05" db="EMBL/GenBank/DDBJ databases">
        <authorList>
            <consortium name="Lawrence Berkeley National Laboratory"/>
            <person name="Steindorff A."/>
            <person name="Hensen N."/>
            <person name="Bonometti L."/>
            <person name="Westerberg I."/>
            <person name="Brannstrom I.O."/>
            <person name="Guillou S."/>
            <person name="Cros-Aarteil S."/>
            <person name="Calhoun S."/>
            <person name="Haridas S."/>
            <person name="Kuo A."/>
            <person name="Mondo S."/>
            <person name="Pangilinan J."/>
            <person name="Riley R."/>
            <person name="Labutti K."/>
            <person name="Andreopoulos B."/>
            <person name="Lipzen A."/>
            <person name="Chen C."/>
            <person name="Yanf M."/>
            <person name="Daum C."/>
            <person name="Ng V."/>
            <person name="Clum A."/>
            <person name="Ohm R."/>
            <person name="Martin F."/>
            <person name="Silar P."/>
            <person name="Natvig D."/>
            <person name="Lalanne C."/>
            <person name="Gautier V."/>
            <person name="Ament-Velasquez S.L."/>
            <person name="Kruys A."/>
            <person name="Hutchinson M.I."/>
            <person name="Powell A.J."/>
            <person name="Barry K."/>
            <person name="Miller A.N."/>
            <person name="Grigoriev I.V."/>
            <person name="Debuchy R."/>
            <person name="Gladieux P."/>
            <person name="Thoren M.H."/>
            <person name="Johannesson H."/>
        </authorList>
    </citation>
    <scope>NUCLEOTIDE SEQUENCE</scope>
    <source>
        <strain evidence="2">PSN243</strain>
    </source>
</reference>
<proteinExistence type="predicted"/>